<name>A0ABV6CCF9_9GAMM</name>
<dbReference type="SUPFAM" id="SSF89946">
    <property type="entry name" value="Hypothetical protein VC0424"/>
    <property type="match status" value="1"/>
</dbReference>
<feature type="domain" description="Regulator of ribonuclease activity B" evidence="2">
    <location>
        <begin position="21"/>
        <end position="123"/>
    </location>
</feature>
<dbReference type="RefSeq" id="WP_385877083.1">
    <property type="nucleotide sequence ID" value="NZ_JBHLXE010000087.1"/>
</dbReference>
<gene>
    <name evidence="3" type="primary">rraB</name>
    <name evidence="3" type="ORF">ACFFIT_07725</name>
</gene>
<organism evidence="3 4">
    <name type="scientific">Thorsellia kenyensis</name>
    <dbReference type="NCBI Taxonomy" id="1549888"/>
    <lineage>
        <taxon>Bacteria</taxon>
        <taxon>Pseudomonadati</taxon>
        <taxon>Pseudomonadota</taxon>
        <taxon>Gammaproteobacteria</taxon>
        <taxon>Enterobacterales</taxon>
        <taxon>Thorselliaceae</taxon>
        <taxon>Thorsellia</taxon>
    </lineage>
</organism>
<evidence type="ECO:0000313" key="4">
    <source>
        <dbReference type="Proteomes" id="UP001589758"/>
    </source>
</evidence>
<dbReference type="Gene3D" id="3.30.70.970">
    <property type="entry name" value="RraB-like"/>
    <property type="match status" value="1"/>
</dbReference>
<reference evidence="3 4" key="1">
    <citation type="submission" date="2024-09" db="EMBL/GenBank/DDBJ databases">
        <authorList>
            <person name="Sun Q."/>
            <person name="Mori K."/>
        </authorList>
    </citation>
    <scope>NUCLEOTIDE SEQUENCE [LARGE SCALE GENOMIC DNA]</scope>
    <source>
        <strain evidence="3 4">CCM 8545</strain>
    </source>
</reference>
<dbReference type="NCBIfam" id="NF008393">
    <property type="entry name" value="PRK11191.1"/>
    <property type="match status" value="1"/>
</dbReference>
<accession>A0ABV6CCF9</accession>
<dbReference type="InterPro" id="IPR009671">
    <property type="entry name" value="RraB_dom"/>
</dbReference>
<sequence>MAITYPELNKENQLRFTELKKETAQIIQNLLDDGSLPDVDYLIEHHFYSADAALLEKMACHAIQVDLHVTEEEEFEDEETGELLFTCDIIFEIPLDGNIINDQIKLMLQMSQHFNVEYDGWGTYFEDGSEELEEI</sequence>
<keyword evidence="1" id="KW-0963">Cytoplasm</keyword>
<evidence type="ECO:0000259" key="2">
    <source>
        <dbReference type="Pfam" id="PF06877"/>
    </source>
</evidence>
<comment type="caution">
    <text evidence="3">The sequence shown here is derived from an EMBL/GenBank/DDBJ whole genome shotgun (WGS) entry which is preliminary data.</text>
</comment>
<dbReference type="PIRSF" id="PIRSF018193">
    <property type="entry name" value="UCP018193"/>
    <property type="match status" value="1"/>
</dbReference>
<evidence type="ECO:0000313" key="3">
    <source>
        <dbReference type="EMBL" id="MFC0179971.1"/>
    </source>
</evidence>
<dbReference type="InterPro" id="IPR036701">
    <property type="entry name" value="RraB-like_sf"/>
</dbReference>
<evidence type="ECO:0000256" key="1">
    <source>
        <dbReference type="ARBA" id="ARBA00022490"/>
    </source>
</evidence>
<dbReference type="EMBL" id="JBHLXE010000087">
    <property type="protein sequence ID" value="MFC0179971.1"/>
    <property type="molecule type" value="Genomic_DNA"/>
</dbReference>
<dbReference type="Pfam" id="PF06877">
    <property type="entry name" value="RraB"/>
    <property type="match status" value="1"/>
</dbReference>
<dbReference type="Proteomes" id="UP001589758">
    <property type="component" value="Unassembled WGS sequence"/>
</dbReference>
<proteinExistence type="predicted"/>
<dbReference type="InterPro" id="IPR016716">
    <property type="entry name" value="RraB"/>
</dbReference>
<protein>
    <submittedName>
        <fullName evidence="3">Ribonuclease E inhibitor RraB</fullName>
    </submittedName>
</protein>
<keyword evidence="4" id="KW-1185">Reference proteome</keyword>